<dbReference type="AlphaFoldDB" id="A0A2L0FB95"/>
<dbReference type="Proteomes" id="UP000238348">
    <property type="component" value="Chromosome"/>
</dbReference>
<evidence type="ECO:0000313" key="4">
    <source>
        <dbReference type="Proteomes" id="UP000238348"/>
    </source>
</evidence>
<reference evidence="3 4" key="1">
    <citation type="submission" date="2015-09" db="EMBL/GenBank/DDBJ databases">
        <title>Sorangium comparison.</title>
        <authorList>
            <person name="Zaburannyi N."/>
            <person name="Bunk B."/>
            <person name="Overmann J."/>
            <person name="Mueller R."/>
        </authorList>
    </citation>
    <scope>NUCLEOTIDE SEQUENCE [LARGE SCALE GENOMIC DNA]</scope>
    <source>
        <strain evidence="3 4">So ce26</strain>
    </source>
</reference>
<dbReference type="EMBL" id="CP012673">
    <property type="protein sequence ID" value="AUX48834.1"/>
    <property type="molecule type" value="Genomic_DNA"/>
</dbReference>
<keyword evidence="1" id="KW-0547">Nucleotide-binding</keyword>
<accession>A0A2L0FB95</accession>
<gene>
    <name evidence="3" type="ORF">SOCE26_103750</name>
</gene>
<organism evidence="3 4">
    <name type="scientific">Sorangium cellulosum</name>
    <name type="common">Polyangium cellulosum</name>
    <dbReference type="NCBI Taxonomy" id="56"/>
    <lineage>
        <taxon>Bacteria</taxon>
        <taxon>Pseudomonadati</taxon>
        <taxon>Myxococcota</taxon>
        <taxon>Polyangia</taxon>
        <taxon>Polyangiales</taxon>
        <taxon>Polyangiaceae</taxon>
        <taxon>Sorangium</taxon>
    </lineage>
</organism>
<dbReference type="PANTHER" id="PTHR16305:SF28">
    <property type="entry name" value="GUANYLATE CYCLASE DOMAIN-CONTAINING PROTEIN"/>
    <property type="match status" value="1"/>
</dbReference>
<proteinExistence type="predicted"/>
<dbReference type="GO" id="GO:0005524">
    <property type="term" value="F:ATP binding"/>
    <property type="evidence" value="ECO:0007669"/>
    <property type="project" value="UniProtKB-KW"/>
</dbReference>
<protein>
    <submittedName>
        <fullName evidence="3">Uncharacterized protein</fullName>
    </submittedName>
</protein>
<evidence type="ECO:0000256" key="1">
    <source>
        <dbReference type="ARBA" id="ARBA00022741"/>
    </source>
</evidence>
<keyword evidence="2" id="KW-0067">ATP-binding</keyword>
<sequence>MRVAPKTSEQLVRQVLGDAVPPETVNRLVSRSRGHAFSLEELIRAVAEGRGDTLPEAVAAMVQAWIDRFEPDARRLLRTASIFGEVFSKRETIRRCRNKSEWFR</sequence>
<evidence type="ECO:0000313" key="3">
    <source>
        <dbReference type="EMBL" id="AUX48834.1"/>
    </source>
</evidence>
<dbReference type="GO" id="GO:0005737">
    <property type="term" value="C:cytoplasm"/>
    <property type="evidence" value="ECO:0007669"/>
    <property type="project" value="TreeGrafter"/>
</dbReference>
<name>A0A2L0FB95_SORCE</name>
<dbReference type="GO" id="GO:0004016">
    <property type="term" value="F:adenylate cyclase activity"/>
    <property type="evidence" value="ECO:0007669"/>
    <property type="project" value="TreeGrafter"/>
</dbReference>
<dbReference type="PANTHER" id="PTHR16305">
    <property type="entry name" value="TESTICULAR SOLUBLE ADENYLYL CYCLASE"/>
    <property type="match status" value="1"/>
</dbReference>
<evidence type="ECO:0000256" key="2">
    <source>
        <dbReference type="ARBA" id="ARBA00022840"/>
    </source>
</evidence>